<comment type="caution">
    <text evidence="10">The sequence shown here is derived from an EMBL/GenBank/DDBJ whole genome shotgun (WGS) entry which is preliminary data.</text>
</comment>
<evidence type="ECO:0000256" key="3">
    <source>
        <dbReference type="ARBA" id="ARBA00022475"/>
    </source>
</evidence>
<keyword evidence="4 7" id="KW-0812">Transmembrane</keyword>
<feature type="transmembrane region" description="Helical" evidence="7">
    <location>
        <begin position="45"/>
        <end position="68"/>
    </location>
</feature>
<feature type="region of interest" description="Disordered" evidence="8">
    <location>
        <begin position="204"/>
        <end position="233"/>
    </location>
</feature>
<feature type="transmembrane region" description="Helical" evidence="7">
    <location>
        <begin position="7"/>
        <end position="25"/>
    </location>
</feature>
<evidence type="ECO:0000256" key="2">
    <source>
        <dbReference type="ARBA" id="ARBA00010792"/>
    </source>
</evidence>
<accession>A0A9D7SJ21</accession>
<evidence type="ECO:0000256" key="7">
    <source>
        <dbReference type="RuleBase" id="RU367016"/>
    </source>
</evidence>
<evidence type="ECO:0000256" key="5">
    <source>
        <dbReference type="ARBA" id="ARBA00022989"/>
    </source>
</evidence>
<proteinExistence type="inferred from homology"/>
<evidence type="ECO:0000313" key="10">
    <source>
        <dbReference type="EMBL" id="MBK9797158.1"/>
    </source>
</evidence>
<dbReference type="PANTHER" id="PTHR30353:SF0">
    <property type="entry name" value="TRANSMEMBRANE PROTEIN"/>
    <property type="match status" value="1"/>
</dbReference>
<evidence type="ECO:0000256" key="1">
    <source>
        <dbReference type="ARBA" id="ARBA00004651"/>
    </source>
</evidence>
<reference evidence="10" key="1">
    <citation type="submission" date="2020-10" db="EMBL/GenBank/DDBJ databases">
        <title>Connecting structure to function with the recovery of over 1000 high-quality activated sludge metagenome-assembled genomes encoding full-length rRNA genes using long-read sequencing.</title>
        <authorList>
            <person name="Singleton C.M."/>
            <person name="Petriglieri F."/>
            <person name="Kristensen J.M."/>
            <person name="Kirkegaard R.H."/>
            <person name="Michaelsen T.Y."/>
            <person name="Andersen M.H."/>
            <person name="Karst S.M."/>
            <person name="Dueholm M.S."/>
            <person name="Nielsen P.H."/>
            <person name="Albertsen M."/>
        </authorList>
    </citation>
    <scope>NUCLEOTIDE SEQUENCE</scope>
    <source>
        <strain evidence="10">Skiv_18-Q3-R9-52_MAXAC.067</strain>
    </source>
</reference>
<feature type="transmembrane region" description="Helical" evidence="7">
    <location>
        <begin position="132"/>
        <end position="154"/>
    </location>
</feature>
<feature type="domain" description="VTT" evidence="9">
    <location>
        <begin position="25"/>
        <end position="151"/>
    </location>
</feature>
<organism evidence="10 11">
    <name type="scientific">Candidatus Geothrix skivensis</name>
    <dbReference type="NCBI Taxonomy" id="2954439"/>
    <lineage>
        <taxon>Bacteria</taxon>
        <taxon>Pseudomonadati</taxon>
        <taxon>Acidobacteriota</taxon>
        <taxon>Holophagae</taxon>
        <taxon>Holophagales</taxon>
        <taxon>Holophagaceae</taxon>
        <taxon>Geothrix</taxon>
    </lineage>
</organism>
<comment type="similarity">
    <text evidence="2 7">Belongs to the DedA family.</text>
</comment>
<evidence type="ECO:0000256" key="4">
    <source>
        <dbReference type="ARBA" id="ARBA00022692"/>
    </source>
</evidence>
<keyword evidence="5 7" id="KW-1133">Transmembrane helix</keyword>
<dbReference type="EMBL" id="JADKIO010000008">
    <property type="protein sequence ID" value="MBK9797158.1"/>
    <property type="molecule type" value="Genomic_DNA"/>
</dbReference>
<evidence type="ECO:0000256" key="6">
    <source>
        <dbReference type="ARBA" id="ARBA00023136"/>
    </source>
</evidence>
<dbReference type="GO" id="GO:0005886">
    <property type="term" value="C:plasma membrane"/>
    <property type="evidence" value="ECO:0007669"/>
    <property type="project" value="UniProtKB-SubCell"/>
</dbReference>
<dbReference type="PANTHER" id="PTHR30353">
    <property type="entry name" value="INNER MEMBRANE PROTEIN DEDA-RELATED"/>
    <property type="match status" value="1"/>
</dbReference>
<keyword evidence="3 7" id="KW-1003">Cell membrane</keyword>
<protein>
    <submittedName>
        <fullName evidence="10">DedA family protein</fullName>
    </submittedName>
</protein>
<feature type="compositionally biased region" description="Low complexity" evidence="8">
    <location>
        <begin position="207"/>
        <end position="233"/>
    </location>
</feature>
<dbReference type="Pfam" id="PF09335">
    <property type="entry name" value="VTT_dom"/>
    <property type="match status" value="1"/>
</dbReference>
<evidence type="ECO:0000259" key="9">
    <source>
        <dbReference type="Pfam" id="PF09335"/>
    </source>
</evidence>
<dbReference type="InterPro" id="IPR058127">
    <property type="entry name" value="DedA"/>
</dbReference>
<dbReference type="InterPro" id="IPR032816">
    <property type="entry name" value="VTT_dom"/>
</dbReference>
<gene>
    <name evidence="10" type="ORF">IPP58_11795</name>
</gene>
<sequence>MGVWAYVLMFAIIFCETGLVILPFLPGDSLLFALGALGAIPGIPLNLWLMAGLLVIAAVLGDAVNYAIGRRLGPAVFHREDSRWLNRHHLEAAHAFYEKYGGKTIILARFVPIVRTFAPFVAGIGKMDYPRFALFNVTGALLWVGSMMGAGRLFGGIPWVQRNFEAVIIVIILISVLPAVFEFLKARRQGRTASEFDEIVEPCPKISSATARPSTTTTSSRPGRRGSPSRARK</sequence>
<dbReference type="NCBIfam" id="NF008102">
    <property type="entry name" value="PRK10847.1"/>
    <property type="match status" value="1"/>
</dbReference>
<name>A0A9D7SJ21_9BACT</name>
<feature type="transmembrane region" description="Helical" evidence="7">
    <location>
        <begin position="166"/>
        <end position="184"/>
    </location>
</feature>
<comment type="subcellular location">
    <subcellularLocation>
        <location evidence="1 7">Cell membrane</location>
        <topology evidence="1 7">Multi-pass membrane protein</topology>
    </subcellularLocation>
</comment>
<dbReference type="InterPro" id="IPR032818">
    <property type="entry name" value="DedA-like"/>
</dbReference>
<evidence type="ECO:0000313" key="11">
    <source>
        <dbReference type="Proteomes" id="UP000886657"/>
    </source>
</evidence>
<dbReference type="AlphaFoldDB" id="A0A9D7SJ21"/>
<dbReference type="Proteomes" id="UP000886657">
    <property type="component" value="Unassembled WGS sequence"/>
</dbReference>
<keyword evidence="6 7" id="KW-0472">Membrane</keyword>
<evidence type="ECO:0000256" key="8">
    <source>
        <dbReference type="SAM" id="MobiDB-lite"/>
    </source>
</evidence>